<dbReference type="InterPro" id="IPR007833">
    <property type="entry name" value="Capsule_polysaccharide_synth"/>
</dbReference>
<proteinExistence type="predicted"/>
<evidence type="ECO:0000313" key="1">
    <source>
        <dbReference type="EMBL" id="OIQ83908.1"/>
    </source>
</evidence>
<dbReference type="Pfam" id="PF05159">
    <property type="entry name" value="Capsule_synth"/>
    <property type="match status" value="1"/>
</dbReference>
<sequence>MPDFAPCYVDSAYQMARADLVYNVANLLLGWLYPRYRRSDMRPPTLIYTPASAWRLYSNRRVKPRTDAFVRELVGSARPFYLFPLQLDFDFQIVAYSRFSSIEEAIDLVVGSFARHAPRDAWLVLKEHPWDPALHDWQRCMRARAEELGVADRVHYLRGGNLDELIRASRGVVTVNSTTGLRAVQLGRALQVLGQAVYDVAGLSHQRGLDTFWTGAQPPDPALAADFLKALAATVQIRGVFFSEPGLGDAVRTAVQRLLVGIVGELSAWPQVTKRRRRSNRSRAG</sequence>
<reference evidence="1" key="1">
    <citation type="submission" date="2016-10" db="EMBL/GenBank/DDBJ databases">
        <title>Sequence of Gallionella enrichment culture.</title>
        <authorList>
            <person name="Poehlein A."/>
            <person name="Muehling M."/>
            <person name="Daniel R."/>
        </authorList>
    </citation>
    <scope>NUCLEOTIDE SEQUENCE</scope>
</reference>
<accession>A0A1J5QVQ7</accession>
<dbReference type="GO" id="GO:0000271">
    <property type="term" value="P:polysaccharide biosynthetic process"/>
    <property type="evidence" value="ECO:0007669"/>
    <property type="project" value="InterPro"/>
</dbReference>
<protein>
    <submittedName>
        <fullName evidence="1">Capsule polysaccharide biosynthesis protein</fullName>
    </submittedName>
</protein>
<gene>
    <name evidence="1" type="ORF">GALL_342820</name>
</gene>
<dbReference type="EMBL" id="MLJW01000661">
    <property type="protein sequence ID" value="OIQ83908.1"/>
    <property type="molecule type" value="Genomic_DNA"/>
</dbReference>
<name>A0A1J5QVQ7_9ZZZZ</name>
<organism evidence="1">
    <name type="scientific">mine drainage metagenome</name>
    <dbReference type="NCBI Taxonomy" id="410659"/>
    <lineage>
        <taxon>unclassified sequences</taxon>
        <taxon>metagenomes</taxon>
        <taxon>ecological metagenomes</taxon>
    </lineage>
</organism>
<dbReference type="GO" id="GO:0015774">
    <property type="term" value="P:polysaccharide transport"/>
    <property type="evidence" value="ECO:0007669"/>
    <property type="project" value="InterPro"/>
</dbReference>
<dbReference type="AlphaFoldDB" id="A0A1J5QVQ7"/>
<comment type="caution">
    <text evidence="1">The sequence shown here is derived from an EMBL/GenBank/DDBJ whole genome shotgun (WGS) entry which is preliminary data.</text>
</comment>